<dbReference type="Proteomes" id="UP000003598">
    <property type="component" value="Unassembled WGS sequence"/>
</dbReference>
<reference evidence="1 2" key="1">
    <citation type="submission" date="2011-03" db="EMBL/GenBank/DDBJ databases">
        <authorList>
            <person name="Weinstock G."/>
            <person name="Sodergren E."/>
            <person name="Clifton S."/>
            <person name="Fulton L."/>
            <person name="Fulton B."/>
            <person name="Courtney L."/>
            <person name="Fronick C."/>
            <person name="Harrison M."/>
            <person name="Strong C."/>
            <person name="Farmer C."/>
            <person name="Delahaunty K."/>
            <person name="Markovic C."/>
            <person name="Hall O."/>
            <person name="Minx P."/>
            <person name="Tomlinson C."/>
            <person name="Mitreva M."/>
            <person name="Hou S."/>
            <person name="Chen J."/>
            <person name="Wollam A."/>
            <person name="Pepin K.H."/>
            <person name="Johnson M."/>
            <person name="Bhonagiri V."/>
            <person name="Zhang X."/>
            <person name="Suruliraj S."/>
            <person name="Warren W."/>
            <person name="Chinwalla A."/>
            <person name="Mardis E.R."/>
            <person name="Wilson R.K."/>
        </authorList>
    </citation>
    <scope>NUCLEOTIDE SEQUENCE [LARGE SCALE GENOMIC DNA]</scope>
    <source>
        <strain evidence="1 2">YIT 11840</strain>
    </source>
</reference>
<name>G5SV32_9BACT</name>
<proteinExistence type="predicted"/>
<evidence type="ECO:0000313" key="2">
    <source>
        <dbReference type="Proteomes" id="UP000003598"/>
    </source>
</evidence>
<sequence>MPYGYSRCVPFFFQINPGCGSEVVFPWLGCLSFPVFSRAVFRSRPVVSILCAERKTVRFRLIYRLAETECMIYGIYAGLGVCFV</sequence>
<organism evidence="1 2">
    <name type="scientific">Paraprevotella clara YIT 11840</name>
    <dbReference type="NCBI Taxonomy" id="762968"/>
    <lineage>
        <taxon>Bacteria</taxon>
        <taxon>Pseudomonadati</taxon>
        <taxon>Bacteroidota</taxon>
        <taxon>Bacteroidia</taxon>
        <taxon>Bacteroidales</taxon>
        <taxon>Prevotellaceae</taxon>
        <taxon>Paraprevotella</taxon>
    </lineage>
</organism>
<keyword evidence="2" id="KW-1185">Reference proteome</keyword>
<accession>G5SV32</accession>
<dbReference type="EMBL" id="AFFY01000052">
    <property type="protein sequence ID" value="EHG98904.1"/>
    <property type="molecule type" value="Genomic_DNA"/>
</dbReference>
<evidence type="ECO:0000313" key="1">
    <source>
        <dbReference type="EMBL" id="EHG98904.1"/>
    </source>
</evidence>
<protein>
    <submittedName>
        <fullName evidence="1">Uncharacterized protein</fullName>
    </submittedName>
</protein>
<dbReference type="AlphaFoldDB" id="G5SV32"/>
<comment type="caution">
    <text evidence="1">The sequence shown here is derived from an EMBL/GenBank/DDBJ whole genome shotgun (WGS) entry which is preliminary data.</text>
</comment>
<dbReference type="HOGENOM" id="CLU_2524505_0_0_10"/>
<gene>
    <name evidence="1" type="ORF">HMPREF9441_03247</name>
</gene>